<dbReference type="PANTHER" id="PTHR24421">
    <property type="entry name" value="NITRATE/NITRITE SENSOR PROTEIN NARX-RELATED"/>
    <property type="match status" value="1"/>
</dbReference>
<evidence type="ECO:0000259" key="18">
    <source>
        <dbReference type="PROSITE" id="PS50109"/>
    </source>
</evidence>
<feature type="transmembrane region" description="Helical" evidence="17">
    <location>
        <begin position="157"/>
        <end position="176"/>
    </location>
</feature>
<organism evidence="19 20">
    <name type="scientific">Amycolatopsis magusensis</name>
    <dbReference type="NCBI Taxonomy" id="882444"/>
    <lineage>
        <taxon>Bacteria</taxon>
        <taxon>Bacillati</taxon>
        <taxon>Actinomycetota</taxon>
        <taxon>Actinomycetes</taxon>
        <taxon>Pseudonocardiales</taxon>
        <taxon>Pseudonocardiaceae</taxon>
        <taxon>Amycolatopsis</taxon>
    </lineage>
</organism>
<evidence type="ECO:0000256" key="2">
    <source>
        <dbReference type="ARBA" id="ARBA00001966"/>
    </source>
</evidence>
<feature type="coiled-coil region" evidence="16">
    <location>
        <begin position="176"/>
        <end position="206"/>
    </location>
</feature>
<keyword evidence="12" id="KW-0902">Two-component regulatory system</keyword>
<dbReference type="PRINTS" id="PR00344">
    <property type="entry name" value="BCTRLSENSOR"/>
</dbReference>
<evidence type="ECO:0000256" key="4">
    <source>
        <dbReference type="ARBA" id="ARBA00012438"/>
    </source>
</evidence>
<dbReference type="Proteomes" id="UP000741013">
    <property type="component" value="Unassembled WGS sequence"/>
</dbReference>
<dbReference type="InterPro" id="IPR005467">
    <property type="entry name" value="His_kinase_dom"/>
</dbReference>
<feature type="transmembrane region" description="Helical" evidence="17">
    <location>
        <begin position="124"/>
        <end position="145"/>
    </location>
</feature>
<dbReference type="InterPro" id="IPR017205">
    <property type="entry name" value="Sig_transdc_His_kinase_ChrS"/>
</dbReference>
<feature type="domain" description="Histidine kinase" evidence="18">
    <location>
        <begin position="325"/>
        <end position="413"/>
    </location>
</feature>
<evidence type="ECO:0000256" key="16">
    <source>
        <dbReference type="SAM" id="Coils"/>
    </source>
</evidence>
<dbReference type="InterPro" id="IPR003594">
    <property type="entry name" value="HATPase_dom"/>
</dbReference>
<keyword evidence="13" id="KW-0411">Iron-sulfur</keyword>
<evidence type="ECO:0000313" key="19">
    <source>
        <dbReference type="EMBL" id="MBP2182281.1"/>
    </source>
</evidence>
<feature type="transmembrane region" description="Helical" evidence="17">
    <location>
        <begin position="85"/>
        <end position="103"/>
    </location>
</feature>
<keyword evidence="17" id="KW-1133">Transmembrane helix</keyword>
<dbReference type="PROSITE" id="PS50109">
    <property type="entry name" value="HIS_KIN"/>
    <property type="match status" value="1"/>
</dbReference>
<evidence type="ECO:0000256" key="13">
    <source>
        <dbReference type="ARBA" id="ARBA00023014"/>
    </source>
</evidence>
<dbReference type="InterPro" id="IPR011712">
    <property type="entry name" value="Sig_transdc_His_kin_sub3_dim/P"/>
</dbReference>
<accession>A0ABS4PS75</accession>
<evidence type="ECO:0000256" key="15">
    <source>
        <dbReference type="ARBA" id="ARBA00030800"/>
    </source>
</evidence>
<protein>
    <recommendedName>
        <fullName evidence="5">Oxygen sensor histidine kinase NreB</fullName>
        <ecNumber evidence="4">2.7.13.3</ecNumber>
    </recommendedName>
    <alternativeName>
        <fullName evidence="15">Nitrogen regulation protein B</fullName>
    </alternativeName>
</protein>
<evidence type="ECO:0000256" key="3">
    <source>
        <dbReference type="ARBA" id="ARBA00004496"/>
    </source>
</evidence>
<dbReference type="GO" id="GO:0016301">
    <property type="term" value="F:kinase activity"/>
    <property type="evidence" value="ECO:0007669"/>
    <property type="project" value="UniProtKB-KW"/>
</dbReference>
<proteinExistence type="predicted"/>
<evidence type="ECO:0000256" key="14">
    <source>
        <dbReference type="ARBA" id="ARBA00024827"/>
    </source>
</evidence>
<evidence type="ECO:0000256" key="12">
    <source>
        <dbReference type="ARBA" id="ARBA00023012"/>
    </source>
</evidence>
<dbReference type="SMART" id="SM00387">
    <property type="entry name" value="HATPase_c"/>
    <property type="match status" value="1"/>
</dbReference>
<feature type="transmembrane region" description="Helical" evidence="17">
    <location>
        <begin position="31"/>
        <end position="47"/>
    </location>
</feature>
<dbReference type="Pfam" id="PF07730">
    <property type="entry name" value="HisKA_3"/>
    <property type="match status" value="1"/>
</dbReference>
<comment type="cofactor">
    <cofactor evidence="2">
        <name>[4Fe-4S] cluster</name>
        <dbReference type="ChEBI" id="CHEBI:49883"/>
    </cofactor>
</comment>
<keyword evidence="17" id="KW-0472">Membrane</keyword>
<dbReference type="Gene3D" id="1.20.5.1930">
    <property type="match status" value="1"/>
</dbReference>
<evidence type="ECO:0000256" key="7">
    <source>
        <dbReference type="ARBA" id="ARBA00022490"/>
    </source>
</evidence>
<keyword evidence="10 19" id="KW-0418">Kinase</keyword>
<dbReference type="SUPFAM" id="SSF55874">
    <property type="entry name" value="ATPase domain of HSP90 chaperone/DNA topoisomerase II/histidine kinase"/>
    <property type="match status" value="1"/>
</dbReference>
<reference evidence="19 20" key="1">
    <citation type="submission" date="2021-03" db="EMBL/GenBank/DDBJ databases">
        <title>Sequencing the genomes of 1000 actinobacteria strains.</title>
        <authorList>
            <person name="Klenk H.-P."/>
        </authorList>
    </citation>
    <scope>NUCLEOTIDE SEQUENCE [LARGE SCALE GENOMIC DNA]</scope>
    <source>
        <strain evidence="19 20">DSM 45510</strain>
    </source>
</reference>
<keyword evidence="9" id="KW-0479">Metal-binding</keyword>
<gene>
    <name evidence="19" type="ORF">JOM49_003807</name>
</gene>
<evidence type="ECO:0000256" key="1">
    <source>
        <dbReference type="ARBA" id="ARBA00000085"/>
    </source>
</evidence>
<dbReference type="Pfam" id="PF02518">
    <property type="entry name" value="HATPase_c"/>
    <property type="match status" value="1"/>
</dbReference>
<name>A0ABS4PS75_9PSEU</name>
<dbReference type="PANTHER" id="PTHR24421:SF62">
    <property type="entry name" value="SENSORY TRANSDUCTION HISTIDINE KINASE"/>
    <property type="match status" value="1"/>
</dbReference>
<evidence type="ECO:0000256" key="17">
    <source>
        <dbReference type="SAM" id="Phobius"/>
    </source>
</evidence>
<dbReference type="InterPro" id="IPR036890">
    <property type="entry name" value="HATPase_C_sf"/>
</dbReference>
<evidence type="ECO:0000256" key="10">
    <source>
        <dbReference type="ARBA" id="ARBA00022777"/>
    </source>
</evidence>
<comment type="subcellular location">
    <subcellularLocation>
        <location evidence="3">Cytoplasm</location>
    </subcellularLocation>
</comment>
<comment type="function">
    <text evidence="14">Member of the two-component regulatory system NreB/NreC involved in the control of dissimilatory nitrate/nitrite reduction in response to oxygen. NreB functions as a direct oxygen sensor histidine kinase which is autophosphorylated, in the absence of oxygen, probably at the conserved histidine residue, and transfers its phosphate group probably to a conserved aspartate residue of NreC. NreB/NreC activates the expression of the nitrate (narGHJI) and nitrite (nir) reductase operons, as well as the putative nitrate transporter gene narT.</text>
</comment>
<dbReference type="EMBL" id="JAGGMS010000001">
    <property type="protein sequence ID" value="MBP2182281.1"/>
    <property type="molecule type" value="Genomic_DNA"/>
</dbReference>
<dbReference type="RefSeq" id="WP_308158787.1">
    <property type="nucleotide sequence ID" value="NZ_JAGGMS010000001.1"/>
</dbReference>
<dbReference type="CDD" id="cd16917">
    <property type="entry name" value="HATPase_UhpB-NarQ-NarX-like"/>
    <property type="match status" value="1"/>
</dbReference>
<dbReference type="Gene3D" id="3.30.565.10">
    <property type="entry name" value="Histidine kinase-like ATPase, C-terminal domain"/>
    <property type="match status" value="1"/>
</dbReference>
<evidence type="ECO:0000256" key="8">
    <source>
        <dbReference type="ARBA" id="ARBA00022679"/>
    </source>
</evidence>
<dbReference type="EC" id="2.7.13.3" evidence="4"/>
<keyword evidence="8" id="KW-0808">Transferase</keyword>
<dbReference type="InterPro" id="IPR050482">
    <property type="entry name" value="Sensor_HK_TwoCompSys"/>
</dbReference>
<sequence>MGSKQEPPSWVGVSEDTTANWGPWPNRVEQAFPYFMLGLGVLIHLFSSEQPAAHQRVTLALAGAALCWVALTDTLPRRFRPAGRLLPLLSLTGVLVLAAVLMAREVPYLLFMIVGFFHALRLRPLWAMWAGLAVTSVLINSVAGGGPEETLWNSPELFLPVVVVQTLAIGGGSLMADKLLEQSAKRREALERLEAAMTENAGLHRQLLAQAREAGVLDERQRLSREIHDTLAQGFTGIITQLEAARSDPVEQERHLATATALARENLAEARRAVHALRPEALDTAQLPEALRGVAGRWADRARVPIEVTTTGTVRPLHPEVEATLLRITQEALTNVDKHAAAGRAGLTLSYMEDQVTLDVRDDGRGFDPGSPRPDGYGLSGMRHRAERLAGTLVVESEPGGGTAISVNLPAITAAEDR</sequence>
<evidence type="ECO:0000256" key="6">
    <source>
        <dbReference type="ARBA" id="ARBA00022485"/>
    </source>
</evidence>
<evidence type="ECO:0000256" key="11">
    <source>
        <dbReference type="ARBA" id="ARBA00023004"/>
    </source>
</evidence>
<comment type="caution">
    <text evidence="19">The sequence shown here is derived from an EMBL/GenBank/DDBJ whole genome shotgun (WGS) entry which is preliminary data.</text>
</comment>
<keyword evidence="7" id="KW-0963">Cytoplasm</keyword>
<keyword evidence="20" id="KW-1185">Reference proteome</keyword>
<evidence type="ECO:0000256" key="5">
    <source>
        <dbReference type="ARBA" id="ARBA00017322"/>
    </source>
</evidence>
<keyword evidence="16" id="KW-0175">Coiled coil</keyword>
<evidence type="ECO:0000313" key="20">
    <source>
        <dbReference type="Proteomes" id="UP000741013"/>
    </source>
</evidence>
<dbReference type="PIRSF" id="PIRSF037434">
    <property type="entry name" value="STHK_ChrS"/>
    <property type="match status" value="1"/>
</dbReference>
<keyword evidence="17" id="KW-0812">Transmembrane</keyword>
<keyword evidence="11" id="KW-0408">Iron</keyword>
<keyword evidence="6" id="KW-0004">4Fe-4S</keyword>
<evidence type="ECO:0000256" key="9">
    <source>
        <dbReference type="ARBA" id="ARBA00022723"/>
    </source>
</evidence>
<dbReference type="InterPro" id="IPR004358">
    <property type="entry name" value="Sig_transdc_His_kin-like_C"/>
</dbReference>
<comment type="catalytic activity">
    <reaction evidence="1">
        <text>ATP + protein L-histidine = ADP + protein N-phospho-L-histidine.</text>
        <dbReference type="EC" id="2.7.13.3"/>
    </reaction>
</comment>